<dbReference type="InterPro" id="IPR001356">
    <property type="entry name" value="HD"/>
</dbReference>
<feature type="region of interest" description="Disordered" evidence="7">
    <location>
        <begin position="215"/>
        <end position="234"/>
    </location>
</feature>
<dbReference type="Pfam" id="PF00046">
    <property type="entry name" value="Homeodomain"/>
    <property type="match status" value="1"/>
</dbReference>
<protein>
    <recommendedName>
        <fullName evidence="8">Homeobox domain-containing protein</fullName>
    </recommendedName>
</protein>
<dbReference type="AlphaFoldDB" id="A0ABD2IGU7"/>
<name>A0ABD2IGU7_9BILA</name>
<keyword evidence="2 5" id="KW-0238">DNA-binding</keyword>
<evidence type="ECO:0000256" key="5">
    <source>
        <dbReference type="PROSITE-ProRule" id="PRU00108"/>
    </source>
</evidence>
<evidence type="ECO:0000256" key="2">
    <source>
        <dbReference type="ARBA" id="ARBA00023125"/>
    </source>
</evidence>
<keyword evidence="4 5" id="KW-0539">Nucleus</keyword>
<feature type="compositionally biased region" description="Low complexity" evidence="7">
    <location>
        <begin position="264"/>
        <end position="277"/>
    </location>
</feature>
<organism evidence="9 10">
    <name type="scientific">Heterodera trifolii</name>
    <dbReference type="NCBI Taxonomy" id="157864"/>
    <lineage>
        <taxon>Eukaryota</taxon>
        <taxon>Metazoa</taxon>
        <taxon>Ecdysozoa</taxon>
        <taxon>Nematoda</taxon>
        <taxon>Chromadorea</taxon>
        <taxon>Rhabditida</taxon>
        <taxon>Tylenchina</taxon>
        <taxon>Tylenchomorpha</taxon>
        <taxon>Tylenchoidea</taxon>
        <taxon>Heteroderidae</taxon>
        <taxon>Heteroderinae</taxon>
        <taxon>Heterodera</taxon>
    </lineage>
</organism>
<comment type="caution">
    <text evidence="9">The sequence shown here is derived from an EMBL/GenBank/DDBJ whole genome shotgun (WGS) entry which is preliminary data.</text>
</comment>
<dbReference type="InterPro" id="IPR031701">
    <property type="entry name" value="SIX1_SD"/>
</dbReference>
<dbReference type="PROSITE" id="PS50071">
    <property type="entry name" value="HOMEOBOX_2"/>
    <property type="match status" value="1"/>
</dbReference>
<evidence type="ECO:0000256" key="7">
    <source>
        <dbReference type="SAM" id="MobiDB-lite"/>
    </source>
</evidence>
<proteinExistence type="predicted"/>
<reference evidence="9 10" key="1">
    <citation type="submission" date="2024-10" db="EMBL/GenBank/DDBJ databases">
        <authorList>
            <person name="Kim D."/>
        </authorList>
    </citation>
    <scope>NUCLEOTIDE SEQUENCE [LARGE SCALE GENOMIC DNA]</scope>
    <source>
        <strain evidence="9">BH-2024</strain>
    </source>
</reference>
<evidence type="ECO:0000256" key="1">
    <source>
        <dbReference type="ARBA" id="ARBA00004123"/>
    </source>
</evidence>
<evidence type="ECO:0000256" key="4">
    <source>
        <dbReference type="ARBA" id="ARBA00023242"/>
    </source>
</evidence>
<dbReference type="GO" id="GO:0005634">
    <property type="term" value="C:nucleus"/>
    <property type="evidence" value="ECO:0007669"/>
    <property type="project" value="UniProtKB-SubCell"/>
</dbReference>
<dbReference type="PANTHER" id="PTHR10390">
    <property type="entry name" value="HOMEOBOX PROTEIN SIX"/>
    <property type="match status" value="1"/>
</dbReference>
<feature type="domain" description="Homeobox" evidence="8">
    <location>
        <begin position="171"/>
        <end position="222"/>
    </location>
</feature>
<accession>A0ABD2IGU7</accession>
<sequence>MDCPTKIQLASQFISELANSFRFNFRWSVFRVSSSVFNYFLDKRQQKILQTIDLKLQKIVKSYEQREDFSSVEKMCTVINQIIASVVRNVAEAVLGARALISLHTSNSDQLYLILEERITWENGLGLMQMWYDAHYHQAEKIQGSSLGPVDKYRVRKKHPLPWAKPEVNCFNNNTRKILMDNYLTDAYPSPAVMKQLAQETYLTETQVGHWFVNRRQRDKSQQQKISADHPMQIGEEIKTQKRVVAEAKKLFEAATARLEQLEQKQQQQAQNRSSAKMPSAESEEEYEFVELKEMDE</sequence>
<evidence type="ECO:0000256" key="3">
    <source>
        <dbReference type="ARBA" id="ARBA00023155"/>
    </source>
</evidence>
<feature type="region of interest" description="Disordered" evidence="7">
    <location>
        <begin position="261"/>
        <end position="297"/>
    </location>
</feature>
<dbReference type="CDD" id="cd00086">
    <property type="entry name" value="homeodomain"/>
    <property type="match status" value="1"/>
</dbReference>
<feature type="DNA-binding region" description="Homeobox" evidence="5">
    <location>
        <begin position="173"/>
        <end position="223"/>
    </location>
</feature>
<dbReference type="EMBL" id="JBICBT010001201">
    <property type="protein sequence ID" value="KAL3078583.1"/>
    <property type="molecule type" value="Genomic_DNA"/>
</dbReference>
<evidence type="ECO:0000313" key="10">
    <source>
        <dbReference type="Proteomes" id="UP001620626"/>
    </source>
</evidence>
<dbReference type="Pfam" id="PF16878">
    <property type="entry name" value="SIX1_SD"/>
    <property type="match status" value="1"/>
</dbReference>
<comment type="subcellular location">
    <subcellularLocation>
        <location evidence="1 5 6">Nucleus</location>
    </subcellularLocation>
</comment>
<keyword evidence="10" id="KW-1185">Reference proteome</keyword>
<evidence type="ECO:0000259" key="8">
    <source>
        <dbReference type="PROSITE" id="PS50071"/>
    </source>
</evidence>
<evidence type="ECO:0000256" key="6">
    <source>
        <dbReference type="RuleBase" id="RU000682"/>
    </source>
</evidence>
<evidence type="ECO:0000313" key="9">
    <source>
        <dbReference type="EMBL" id="KAL3078583.1"/>
    </source>
</evidence>
<gene>
    <name evidence="9" type="ORF">niasHT_035066</name>
</gene>
<dbReference type="Gene3D" id="1.10.10.60">
    <property type="entry name" value="Homeodomain-like"/>
    <property type="match status" value="1"/>
</dbReference>
<dbReference type="InterPro" id="IPR009057">
    <property type="entry name" value="Homeodomain-like_sf"/>
</dbReference>
<dbReference type="SUPFAM" id="SSF46689">
    <property type="entry name" value="Homeodomain-like"/>
    <property type="match status" value="1"/>
</dbReference>
<dbReference type="SMART" id="SM00389">
    <property type="entry name" value="HOX"/>
    <property type="match status" value="1"/>
</dbReference>
<dbReference type="GO" id="GO:0003677">
    <property type="term" value="F:DNA binding"/>
    <property type="evidence" value="ECO:0007669"/>
    <property type="project" value="UniProtKB-UniRule"/>
</dbReference>
<keyword evidence="3 5" id="KW-0371">Homeobox</keyword>
<dbReference type="PANTHER" id="PTHR10390:SF33">
    <property type="entry name" value="PROTEIN OPTIX"/>
    <property type="match status" value="1"/>
</dbReference>
<dbReference type="Proteomes" id="UP001620626">
    <property type="component" value="Unassembled WGS sequence"/>
</dbReference>